<evidence type="ECO:0000256" key="1">
    <source>
        <dbReference type="ARBA" id="ARBA00023002"/>
    </source>
</evidence>
<organism evidence="3 4">
    <name type="scientific">Nitratireductor indicus C115</name>
    <dbReference type="NCBI Taxonomy" id="1231190"/>
    <lineage>
        <taxon>Bacteria</taxon>
        <taxon>Pseudomonadati</taxon>
        <taxon>Pseudomonadota</taxon>
        <taxon>Alphaproteobacteria</taxon>
        <taxon>Hyphomicrobiales</taxon>
        <taxon>Phyllobacteriaceae</taxon>
        <taxon>Nitratireductor</taxon>
    </lineage>
</organism>
<dbReference type="SUPFAM" id="SSF51905">
    <property type="entry name" value="FAD/NAD(P)-binding domain"/>
    <property type="match status" value="1"/>
</dbReference>
<evidence type="ECO:0000259" key="2">
    <source>
        <dbReference type="Pfam" id="PF01266"/>
    </source>
</evidence>
<proteinExistence type="predicted"/>
<dbReference type="PANTHER" id="PTHR13847:SF287">
    <property type="entry name" value="FAD-DEPENDENT OXIDOREDUCTASE DOMAIN-CONTAINING PROTEIN 1"/>
    <property type="match status" value="1"/>
</dbReference>
<protein>
    <submittedName>
        <fullName evidence="3">FAD dependent oxidoreductase</fullName>
    </submittedName>
</protein>
<comment type="caution">
    <text evidence="3">The sequence shown here is derived from an EMBL/GenBank/DDBJ whole genome shotgun (WGS) entry which is preliminary data.</text>
</comment>
<evidence type="ECO:0000313" key="4">
    <source>
        <dbReference type="Proteomes" id="UP000007374"/>
    </source>
</evidence>
<accession>K2N5Q9</accession>
<dbReference type="eggNOG" id="COG0665">
    <property type="taxonomic scope" value="Bacteria"/>
</dbReference>
<feature type="domain" description="FAD dependent oxidoreductase" evidence="2">
    <location>
        <begin position="4"/>
        <end position="344"/>
    </location>
</feature>
<dbReference type="AlphaFoldDB" id="K2N5Q9"/>
<reference evidence="3 4" key="1">
    <citation type="journal article" date="2012" name="J. Bacteriol.">
        <title>Genome Sequence of Nitratireductor indicus Type Strain C115.</title>
        <authorList>
            <person name="Lai Q."/>
            <person name="Li G."/>
            <person name="Yu Z."/>
            <person name="Shao Z."/>
        </authorList>
    </citation>
    <scope>NUCLEOTIDE SEQUENCE [LARGE SCALE GENOMIC DNA]</scope>
    <source>
        <strain evidence="3 4">C115</strain>
    </source>
</reference>
<dbReference type="PANTHER" id="PTHR13847">
    <property type="entry name" value="SARCOSINE DEHYDROGENASE-RELATED"/>
    <property type="match status" value="1"/>
</dbReference>
<dbReference type="SUPFAM" id="SSF54373">
    <property type="entry name" value="FAD-linked reductases, C-terminal domain"/>
    <property type="match status" value="1"/>
</dbReference>
<dbReference type="STRING" id="721133.SAMN05216176_103168"/>
<dbReference type="RefSeq" id="WP_009450121.1">
    <property type="nucleotide sequence ID" value="NZ_AMSI01000005.1"/>
</dbReference>
<sequence length="369" mass="39989">MSYDTIVVGGGLVGAAIARGLCKLGEKVLVLDEGDVAFRASRGNFGLVWVQSKGDGMPEYARWSRHSADVWPEFSQDLLEETGIDTAYHKAGGAHLCLSEEAWERQSALIKRMHNVHGAAEYGAVMIERKELDTMLPGLGPDVVGASWSPHDGHASPLYLLRALHDSIARSGGEYRAEARVEGIAKEGSGYRVTTRAGSFSGAKVVLAAGLGNRSLGPLVGLEVPVFPQKGQILVTERTEMKFSMPTLFVRQTDEGSFLLGDSHEDAGFDLTSRPGIMADIATRAIRSFPFLKNLRLIRSWAALRVMSPDGFPIYQQSESHPGVFSVNCHSGVTLAGAHARTLAPMIARGRLEEPMSAFSRKRLHVQAH</sequence>
<keyword evidence="4" id="KW-1185">Reference proteome</keyword>
<dbReference type="InterPro" id="IPR006076">
    <property type="entry name" value="FAD-dep_OxRdtase"/>
</dbReference>
<dbReference type="PATRIC" id="fig|1231190.3.peg.1872"/>
<keyword evidence="1" id="KW-0560">Oxidoreductase</keyword>
<dbReference type="GO" id="GO:0016491">
    <property type="term" value="F:oxidoreductase activity"/>
    <property type="evidence" value="ECO:0007669"/>
    <property type="project" value="UniProtKB-KW"/>
</dbReference>
<dbReference type="EMBL" id="AMSI01000005">
    <property type="protein sequence ID" value="EKF42783.1"/>
    <property type="molecule type" value="Genomic_DNA"/>
</dbReference>
<dbReference type="Pfam" id="PF01266">
    <property type="entry name" value="DAO"/>
    <property type="match status" value="1"/>
</dbReference>
<gene>
    <name evidence="3" type="ORF">NA8A_08949</name>
</gene>
<dbReference type="Gene3D" id="3.30.9.10">
    <property type="entry name" value="D-Amino Acid Oxidase, subunit A, domain 2"/>
    <property type="match status" value="1"/>
</dbReference>
<dbReference type="InterPro" id="IPR036188">
    <property type="entry name" value="FAD/NAD-bd_sf"/>
</dbReference>
<dbReference type="Proteomes" id="UP000007374">
    <property type="component" value="Unassembled WGS sequence"/>
</dbReference>
<dbReference type="Gene3D" id="3.50.50.60">
    <property type="entry name" value="FAD/NAD(P)-binding domain"/>
    <property type="match status" value="1"/>
</dbReference>
<dbReference type="OrthoDB" id="9804379at2"/>
<dbReference type="GO" id="GO:0005737">
    <property type="term" value="C:cytoplasm"/>
    <property type="evidence" value="ECO:0007669"/>
    <property type="project" value="TreeGrafter"/>
</dbReference>
<evidence type="ECO:0000313" key="3">
    <source>
        <dbReference type="EMBL" id="EKF42783.1"/>
    </source>
</evidence>
<name>K2N5Q9_9HYPH</name>